<dbReference type="PANTHER" id="PTHR44688">
    <property type="entry name" value="DNA-BINDING TRANSCRIPTIONAL ACTIVATOR DEVR_DOSR"/>
    <property type="match status" value="1"/>
</dbReference>
<keyword evidence="1" id="KW-0805">Transcription regulation</keyword>
<dbReference type="SMART" id="SM00421">
    <property type="entry name" value="HTH_LUXR"/>
    <property type="match status" value="1"/>
</dbReference>
<accession>A0ABS6ZKZ0</accession>
<dbReference type="Proteomes" id="UP000769617">
    <property type="component" value="Unassembled WGS sequence"/>
</dbReference>
<dbReference type="InterPro" id="IPR000792">
    <property type="entry name" value="Tscrpt_reg_LuxR_C"/>
</dbReference>
<keyword evidence="2" id="KW-0238">DNA-binding</keyword>
<evidence type="ECO:0000256" key="1">
    <source>
        <dbReference type="ARBA" id="ARBA00023015"/>
    </source>
</evidence>
<sequence>MTPAWYGFAGFELVTYSEHDEALANTIKALATPELPRQFSTLVRGMAAFDNLIVIAYHGENRPAVLYREYTDPVVYLPMDNQYLGGAYLLDPFYHEHLKGSVRGIRRLMDVAPDHFRRTHYYNNYYKQTTLLDEVAVFATITDGITLTACFGRDRTSGKPFGKRELQALRRHEMSLSALLEAHWQDYRPDGAAEEASAPLEVRLREALEQEHGIRLSPRQAEVALFILRGHSSLAIGLHLGVSTQTVKVFRRQLYTKCNISSQAELFALLMPLFARLTARG</sequence>
<evidence type="ECO:0000313" key="6">
    <source>
        <dbReference type="Proteomes" id="UP000769617"/>
    </source>
</evidence>
<evidence type="ECO:0000313" key="5">
    <source>
        <dbReference type="EMBL" id="MBW6390723.1"/>
    </source>
</evidence>
<dbReference type="InterPro" id="IPR016032">
    <property type="entry name" value="Sig_transdc_resp-reg_C-effctor"/>
</dbReference>
<proteinExistence type="predicted"/>
<evidence type="ECO:0000256" key="2">
    <source>
        <dbReference type="ARBA" id="ARBA00023125"/>
    </source>
</evidence>
<gene>
    <name evidence="5" type="ORF">KPL81_06055</name>
</gene>
<keyword evidence="6" id="KW-1185">Reference proteome</keyword>
<dbReference type="Gene3D" id="1.10.10.10">
    <property type="entry name" value="Winged helix-like DNA-binding domain superfamily/Winged helix DNA-binding domain"/>
    <property type="match status" value="1"/>
</dbReference>
<dbReference type="InterPro" id="IPR036388">
    <property type="entry name" value="WH-like_DNA-bd_sf"/>
</dbReference>
<dbReference type="PROSITE" id="PS50043">
    <property type="entry name" value="HTH_LUXR_2"/>
    <property type="match status" value="1"/>
</dbReference>
<dbReference type="EMBL" id="JAHYCA010000002">
    <property type="protein sequence ID" value="MBW6390723.1"/>
    <property type="molecule type" value="Genomic_DNA"/>
</dbReference>
<dbReference type="Pfam" id="PF00196">
    <property type="entry name" value="GerE"/>
    <property type="match status" value="1"/>
</dbReference>
<name>A0ABS6ZKZ0_9GAMM</name>
<reference evidence="5 6" key="1">
    <citation type="submission" date="2021-07" db="EMBL/GenBank/DDBJ databases">
        <authorList>
            <person name="So Y."/>
        </authorList>
    </citation>
    <scope>NUCLEOTIDE SEQUENCE [LARGE SCALE GENOMIC DNA]</scope>
    <source>
        <strain evidence="5 6">Y3S6</strain>
    </source>
</reference>
<dbReference type="PANTHER" id="PTHR44688:SF16">
    <property type="entry name" value="DNA-BINDING TRANSCRIPTIONAL ACTIVATOR DEVR_DOSR"/>
    <property type="match status" value="1"/>
</dbReference>
<organism evidence="5 6">
    <name type="scientific">Billgrantia antri</name>
    <dbReference type="NCBI Taxonomy" id="2846777"/>
    <lineage>
        <taxon>Bacteria</taxon>
        <taxon>Pseudomonadati</taxon>
        <taxon>Pseudomonadota</taxon>
        <taxon>Gammaproteobacteria</taxon>
        <taxon>Oceanospirillales</taxon>
        <taxon>Halomonadaceae</taxon>
        <taxon>Billgrantia</taxon>
    </lineage>
</organism>
<dbReference type="SUPFAM" id="SSF46894">
    <property type="entry name" value="C-terminal effector domain of the bipartite response regulators"/>
    <property type="match status" value="1"/>
</dbReference>
<comment type="caution">
    <text evidence="5">The sequence shown here is derived from an EMBL/GenBank/DDBJ whole genome shotgun (WGS) entry which is preliminary data.</text>
</comment>
<feature type="domain" description="HTH luxR-type" evidence="4">
    <location>
        <begin position="209"/>
        <end position="274"/>
    </location>
</feature>
<dbReference type="PRINTS" id="PR00038">
    <property type="entry name" value="HTHLUXR"/>
</dbReference>
<evidence type="ECO:0000256" key="3">
    <source>
        <dbReference type="ARBA" id="ARBA00023163"/>
    </source>
</evidence>
<evidence type="ECO:0000259" key="4">
    <source>
        <dbReference type="PROSITE" id="PS50043"/>
    </source>
</evidence>
<keyword evidence="3" id="KW-0804">Transcription</keyword>
<protein>
    <submittedName>
        <fullName evidence="5">LuxR C-terminal-related transcriptional regulator</fullName>
    </submittedName>
</protein>